<evidence type="ECO:0000313" key="2">
    <source>
        <dbReference type="EMBL" id="KAE8325388.1"/>
    </source>
</evidence>
<dbReference type="AlphaFoldDB" id="A0A5N6WXT7"/>
<keyword evidence="1" id="KW-1133">Transmembrane helix</keyword>
<feature type="transmembrane region" description="Helical" evidence="1">
    <location>
        <begin position="239"/>
        <end position="258"/>
    </location>
</feature>
<organism evidence="2 3">
    <name type="scientific">Aspergillus sergii</name>
    <dbReference type="NCBI Taxonomy" id="1034303"/>
    <lineage>
        <taxon>Eukaryota</taxon>
        <taxon>Fungi</taxon>
        <taxon>Dikarya</taxon>
        <taxon>Ascomycota</taxon>
        <taxon>Pezizomycotina</taxon>
        <taxon>Eurotiomycetes</taxon>
        <taxon>Eurotiomycetidae</taxon>
        <taxon>Eurotiales</taxon>
        <taxon>Aspergillaceae</taxon>
        <taxon>Aspergillus</taxon>
        <taxon>Aspergillus subgen. Circumdati</taxon>
    </lineage>
</organism>
<gene>
    <name evidence="2" type="ORF">BDV39DRAFT_216400</name>
</gene>
<dbReference type="Pfam" id="PF17784">
    <property type="entry name" value="Sulfotransfer_4"/>
    <property type="match status" value="1"/>
</dbReference>
<dbReference type="PANTHER" id="PTHR36978">
    <property type="entry name" value="P-LOOP CONTAINING NUCLEOTIDE TRIPHOSPHATE HYDROLASE"/>
    <property type="match status" value="1"/>
</dbReference>
<dbReference type="InterPro" id="IPR027417">
    <property type="entry name" value="P-loop_NTPase"/>
</dbReference>
<dbReference type="Gene3D" id="3.40.50.300">
    <property type="entry name" value="P-loop containing nucleotide triphosphate hydrolases"/>
    <property type="match status" value="1"/>
</dbReference>
<sequence length="259" mass="28538">MGQQASTPSPGTKIQVIGAGLPRTGTASFSAALNILLQGPIYHGGTQNTMGPPIEIKSWIQILRHWLSPNPQDRQITLNLLKQRLDGYAAITDAPGAQLVPELLELYPDAKVICTVRDPDAWIKSMDQVAGLATLWFLRVVLLPLPGMRHFVDYTDVLSGQWGRLYGASMPHRQVYELHVEWLKQVVPEDRLVFFHVSDGWGPLCEALGVDVPVDVPFPRINDSEAIVQTAKYHIQRGLVRWAGILSVVGVAVAAIAMR</sequence>
<protein>
    <submittedName>
        <fullName evidence="2">NAD dependent epimerase/dehydratase</fullName>
    </submittedName>
</protein>
<dbReference type="Proteomes" id="UP000325945">
    <property type="component" value="Unassembled WGS sequence"/>
</dbReference>
<evidence type="ECO:0000313" key="3">
    <source>
        <dbReference type="Proteomes" id="UP000325945"/>
    </source>
</evidence>
<keyword evidence="1" id="KW-0472">Membrane</keyword>
<keyword evidence="1" id="KW-0812">Transmembrane</keyword>
<proteinExistence type="predicted"/>
<evidence type="ECO:0000256" key="1">
    <source>
        <dbReference type="SAM" id="Phobius"/>
    </source>
</evidence>
<dbReference type="InterPro" id="IPR040632">
    <property type="entry name" value="Sulfotransfer_4"/>
</dbReference>
<keyword evidence="3" id="KW-1185">Reference proteome</keyword>
<reference evidence="3" key="1">
    <citation type="submission" date="2019-04" db="EMBL/GenBank/DDBJ databases">
        <title>Friends and foes A comparative genomics studyof 23 Aspergillus species from section Flavi.</title>
        <authorList>
            <consortium name="DOE Joint Genome Institute"/>
            <person name="Kjaerbolling I."/>
            <person name="Vesth T."/>
            <person name="Frisvad J.C."/>
            <person name="Nybo J.L."/>
            <person name="Theobald S."/>
            <person name="Kildgaard S."/>
            <person name="Isbrandt T."/>
            <person name="Kuo A."/>
            <person name="Sato A."/>
            <person name="Lyhne E.K."/>
            <person name="Kogle M.E."/>
            <person name="Wiebenga A."/>
            <person name="Kun R.S."/>
            <person name="Lubbers R.J."/>
            <person name="Makela M.R."/>
            <person name="Barry K."/>
            <person name="Chovatia M."/>
            <person name="Clum A."/>
            <person name="Daum C."/>
            <person name="Haridas S."/>
            <person name="He G."/>
            <person name="LaButti K."/>
            <person name="Lipzen A."/>
            <person name="Mondo S."/>
            <person name="Riley R."/>
            <person name="Salamov A."/>
            <person name="Simmons B.A."/>
            <person name="Magnuson J.K."/>
            <person name="Henrissat B."/>
            <person name="Mortensen U.H."/>
            <person name="Larsen T.O."/>
            <person name="Devries R.P."/>
            <person name="Grigoriev I.V."/>
            <person name="Machida M."/>
            <person name="Baker S.E."/>
            <person name="Andersen M.R."/>
        </authorList>
    </citation>
    <scope>NUCLEOTIDE SEQUENCE [LARGE SCALE GENOMIC DNA]</scope>
    <source>
        <strain evidence="3">CBS 130017</strain>
    </source>
</reference>
<accession>A0A5N6WXT7</accession>
<dbReference type="PANTHER" id="PTHR36978:SF3">
    <property type="entry name" value="P-LOOP CONTAINING NUCLEOSIDE TRIPHOSPHATE HYDROLASE PROTEIN"/>
    <property type="match status" value="1"/>
</dbReference>
<dbReference type="EMBL" id="ML741808">
    <property type="protein sequence ID" value="KAE8325388.1"/>
    <property type="molecule type" value="Genomic_DNA"/>
</dbReference>
<dbReference type="SUPFAM" id="SSF52540">
    <property type="entry name" value="P-loop containing nucleoside triphosphate hydrolases"/>
    <property type="match status" value="1"/>
</dbReference>
<name>A0A5N6WXT7_9EURO</name>